<feature type="domain" description="Heterokaryon incompatibility" evidence="1">
    <location>
        <begin position="176"/>
        <end position="325"/>
    </location>
</feature>
<name>A0A067SGJ7_GALM3</name>
<dbReference type="EMBL" id="KL142399">
    <property type="protein sequence ID" value="KDR70006.1"/>
    <property type="molecule type" value="Genomic_DNA"/>
</dbReference>
<reference evidence="3" key="1">
    <citation type="journal article" date="2014" name="Proc. Natl. Acad. Sci. U.S.A.">
        <title>Extensive sampling of basidiomycete genomes demonstrates inadequacy of the white-rot/brown-rot paradigm for wood decay fungi.</title>
        <authorList>
            <person name="Riley R."/>
            <person name="Salamov A.A."/>
            <person name="Brown D.W."/>
            <person name="Nagy L.G."/>
            <person name="Floudas D."/>
            <person name="Held B.W."/>
            <person name="Levasseur A."/>
            <person name="Lombard V."/>
            <person name="Morin E."/>
            <person name="Otillar R."/>
            <person name="Lindquist E.A."/>
            <person name="Sun H."/>
            <person name="LaButti K.M."/>
            <person name="Schmutz J."/>
            <person name="Jabbour D."/>
            <person name="Luo H."/>
            <person name="Baker S.E."/>
            <person name="Pisabarro A.G."/>
            <person name="Walton J.D."/>
            <person name="Blanchette R.A."/>
            <person name="Henrissat B."/>
            <person name="Martin F."/>
            <person name="Cullen D."/>
            <person name="Hibbett D.S."/>
            <person name="Grigoriev I.V."/>
        </authorList>
    </citation>
    <scope>NUCLEOTIDE SEQUENCE [LARGE SCALE GENOMIC DNA]</scope>
    <source>
        <strain evidence="3">CBS 339.88</strain>
    </source>
</reference>
<keyword evidence="3" id="KW-1185">Reference proteome</keyword>
<evidence type="ECO:0000313" key="2">
    <source>
        <dbReference type="EMBL" id="KDR70006.1"/>
    </source>
</evidence>
<evidence type="ECO:0000259" key="1">
    <source>
        <dbReference type="Pfam" id="PF06985"/>
    </source>
</evidence>
<dbReference type="Pfam" id="PF06985">
    <property type="entry name" value="HET"/>
    <property type="match status" value="1"/>
</dbReference>
<accession>A0A067SGJ7</accession>
<sequence>MYKRLMMNDQTDIPPLCDVCQTLDLWKTNNREVAKYSLGTWEDVKRKAEMDPRCPFCAMIRSFSNRFFQGWYETGEASIEWMAKGGFFFNTQGDNLAFLNEDTATSPYGSTRPVQLVIDHALFKKWLKLCEVHHEKTCTPKSSFIKTAESKAGVKVLRVIDTEDHCIVKAAPGIRYIALSYVWGQVVSSIRLQRDNVTELSTKGALLSLRQEFPRSIKDAIDLVQVMGERYLWIDSLCLIQDEDDDMLDGISHMNLVYQCAIMTIIVAHAVDANTPLSGLHPGSRTVDQEIIEVLPGIKMAATTGVYNAISWWGAHRTRGWTMQELVLSPRLLVFSKYRIYFRCRANCWSEDTIYDNYPSAVNEILHSGTQIRFLSDNEPEPLPAFNAQLFRYAGRKLTKESDMIHGMTGILQVLSVQTRSGVLQGMFTAFFDISVLCWNNFPLSFTAGRRAGFPTWSWAGWVGIGAGYGTACKSPEIVNPWLQTMTYIVWYKHSPGTTKLELVWDLDSQLEYGKPEKHHIGYRPTPNDPYGRMTTDWSLDGLKTRPDDEDAHRAEVIREELFKRDYHLLHFFAHVVLVQGFTDPPEGTYGQVYGILGAGGAVCGEIKFDDPKLMDDGKAQGPHELILLSKLDRYDNFFNHMTTYERPFYWVMLIVWVGEEKVVAERRGIGFFFQDCMEHVLHPGKVWTEIVLA</sequence>
<proteinExistence type="predicted"/>
<dbReference type="PANTHER" id="PTHR33112">
    <property type="entry name" value="DOMAIN PROTEIN, PUTATIVE-RELATED"/>
    <property type="match status" value="1"/>
</dbReference>
<dbReference type="AlphaFoldDB" id="A0A067SGJ7"/>
<dbReference type="InterPro" id="IPR010730">
    <property type="entry name" value="HET"/>
</dbReference>
<dbReference type="PANTHER" id="PTHR33112:SF12">
    <property type="entry name" value="HETEROKARYON INCOMPATIBILITY DOMAIN-CONTAINING PROTEIN"/>
    <property type="match status" value="1"/>
</dbReference>
<organism evidence="2 3">
    <name type="scientific">Galerina marginata (strain CBS 339.88)</name>
    <dbReference type="NCBI Taxonomy" id="685588"/>
    <lineage>
        <taxon>Eukaryota</taxon>
        <taxon>Fungi</taxon>
        <taxon>Dikarya</taxon>
        <taxon>Basidiomycota</taxon>
        <taxon>Agaricomycotina</taxon>
        <taxon>Agaricomycetes</taxon>
        <taxon>Agaricomycetidae</taxon>
        <taxon>Agaricales</taxon>
        <taxon>Agaricineae</taxon>
        <taxon>Strophariaceae</taxon>
        <taxon>Galerina</taxon>
    </lineage>
</organism>
<protein>
    <recommendedName>
        <fullName evidence="1">Heterokaryon incompatibility domain-containing protein</fullName>
    </recommendedName>
</protein>
<dbReference type="STRING" id="685588.A0A067SGJ7"/>
<dbReference type="HOGENOM" id="CLU_003953_5_2_1"/>
<evidence type="ECO:0000313" key="3">
    <source>
        <dbReference type="Proteomes" id="UP000027222"/>
    </source>
</evidence>
<gene>
    <name evidence="2" type="ORF">GALMADRAFT_230334</name>
</gene>
<dbReference type="Proteomes" id="UP000027222">
    <property type="component" value="Unassembled WGS sequence"/>
</dbReference>
<dbReference type="OrthoDB" id="2964287at2759"/>